<dbReference type="Proteomes" id="UP000030669">
    <property type="component" value="Unassembled WGS sequence"/>
</dbReference>
<dbReference type="GeneID" id="19302067"/>
<accession>S7Q486</accession>
<gene>
    <name evidence="3" type="ORF">GLOTRDRAFT_130181</name>
</gene>
<protein>
    <submittedName>
        <fullName evidence="3">Uncharacterized protein</fullName>
    </submittedName>
</protein>
<dbReference type="KEGG" id="gtr:GLOTRDRAFT_130181"/>
<dbReference type="EMBL" id="KB469303">
    <property type="protein sequence ID" value="EPQ54831.1"/>
    <property type="molecule type" value="Genomic_DNA"/>
</dbReference>
<evidence type="ECO:0000313" key="4">
    <source>
        <dbReference type="Proteomes" id="UP000030669"/>
    </source>
</evidence>
<evidence type="ECO:0000256" key="2">
    <source>
        <dbReference type="SAM" id="Phobius"/>
    </source>
</evidence>
<feature type="transmembrane region" description="Helical" evidence="2">
    <location>
        <begin position="34"/>
        <end position="54"/>
    </location>
</feature>
<organism evidence="3 4">
    <name type="scientific">Gloeophyllum trabeum (strain ATCC 11539 / FP-39264 / Madison 617)</name>
    <name type="common">Brown rot fungus</name>
    <dbReference type="NCBI Taxonomy" id="670483"/>
    <lineage>
        <taxon>Eukaryota</taxon>
        <taxon>Fungi</taxon>
        <taxon>Dikarya</taxon>
        <taxon>Basidiomycota</taxon>
        <taxon>Agaricomycotina</taxon>
        <taxon>Agaricomycetes</taxon>
        <taxon>Gloeophyllales</taxon>
        <taxon>Gloeophyllaceae</taxon>
        <taxon>Gloeophyllum</taxon>
    </lineage>
</organism>
<name>S7Q486_GLOTA</name>
<feature type="region of interest" description="Disordered" evidence="1">
    <location>
        <begin position="108"/>
        <end position="154"/>
    </location>
</feature>
<reference evidence="3 4" key="1">
    <citation type="journal article" date="2012" name="Science">
        <title>The Paleozoic origin of enzymatic lignin decomposition reconstructed from 31 fungal genomes.</title>
        <authorList>
            <person name="Floudas D."/>
            <person name="Binder M."/>
            <person name="Riley R."/>
            <person name="Barry K."/>
            <person name="Blanchette R.A."/>
            <person name="Henrissat B."/>
            <person name="Martinez A.T."/>
            <person name="Otillar R."/>
            <person name="Spatafora J.W."/>
            <person name="Yadav J.S."/>
            <person name="Aerts A."/>
            <person name="Benoit I."/>
            <person name="Boyd A."/>
            <person name="Carlson A."/>
            <person name="Copeland A."/>
            <person name="Coutinho P.M."/>
            <person name="de Vries R.P."/>
            <person name="Ferreira P."/>
            <person name="Findley K."/>
            <person name="Foster B."/>
            <person name="Gaskell J."/>
            <person name="Glotzer D."/>
            <person name="Gorecki P."/>
            <person name="Heitman J."/>
            <person name="Hesse C."/>
            <person name="Hori C."/>
            <person name="Igarashi K."/>
            <person name="Jurgens J.A."/>
            <person name="Kallen N."/>
            <person name="Kersten P."/>
            <person name="Kohler A."/>
            <person name="Kuees U."/>
            <person name="Kumar T.K.A."/>
            <person name="Kuo A."/>
            <person name="LaButti K."/>
            <person name="Larrondo L.F."/>
            <person name="Lindquist E."/>
            <person name="Ling A."/>
            <person name="Lombard V."/>
            <person name="Lucas S."/>
            <person name="Lundell T."/>
            <person name="Martin R."/>
            <person name="McLaughlin D.J."/>
            <person name="Morgenstern I."/>
            <person name="Morin E."/>
            <person name="Murat C."/>
            <person name="Nagy L.G."/>
            <person name="Nolan M."/>
            <person name="Ohm R.A."/>
            <person name="Patyshakuliyeva A."/>
            <person name="Rokas A."/>
            <person name="Ruiz-Duenas F.J."/>
            <person name="Sabat G."/>
            <person name="Salamov A."/>
            <person name="Samejima M."/>
            <person name="Schmutz J."/>
            <person name="Slot J.C."/>
            <person name="St John F."/>
            <person name="Stenlid J."/>
            <person name="Sun H."/>
            <person name="Sun S."/>
            <person name="Syed K."/>
            <person name="Tsang A."/>
            <person name="Wiebenga A."/>
            <person name="Young D."/>
            <person name="Pisabarro A."/>
            <person name="Eastwood D.C."/>
            <person name="Martin F."/>
            <person name="Cullen D."/>
            <person name="Grigoriev I.V."/>
            <person name="Hibbett D.S."/>
        </authorList>
    </citation>
    <scope>NUCLEOTIDE SEQUENCE [LARGE SCALE GENOMIC DNA]</scope>
    <source>
        <strain evidence="3 4">ATCC 11539</strain>
    </source>
</reference>
<keyword evidence="2" id="KW-1133">Transmembrane helix</keyword>
<keyword evidence="4" id="KW-1185">Reference proteome</keyword>
<proteinExistence type="predicted"/>
<keyword evidence="2" id="KW-0472">Membrane</keyword>
<evidence type="ECO:0000256" key="1">
    <source>
        <dbReference type="SAM" id="MobiDB-lite"/>
    </source>
</evidence>
<feature type="compositionally biased region" description="Basic and acidic residues" evidence="1">
    <location>
        <begin position="140"/>
        <end position="154"/>
    </location>
</feature>
<dbReference type="AlphaFoldDB" id="S7Q486"/>
<keyword evidence="2" id="KW-0812">Transmembrane</keyword>
<dbReference type="HOGENOM" id="CLU_1704411_0_0_1"/>
<dbReference type="RefSeq" id="XP_007867070.1">
    <property type="nucleotide sequence ID" value="XM_007868879.1"/>
</dbReference>
<evidence type="ECO:0000313" key="3">
    <source>
        <dbReference type="EMBL" id="EPQ54831.1"/>
    </source>
</evidence>
<sequence length="154" mass="17469">MPTITPSANHTTVIFTASVLAPRMRERERHATQILMGLLFGTLFLALIGILFFCGHRYHQRKHLLRKTGDTSWTGCIKRPFRAMHILLRRHERYAEDADAQAGVHPMNLNAFPPPPSRASTFDQRLPEYAKDAPGTEPIAEERQEGTPKAERAQ</sequence>